<dbReference type="InterPro" id="IPR012347">
    <property type="entry name" value="Ferritin-like"/>
</dbReference>
<evidence type="ECO:0000313" key="1">
    <source>
        <dbReference type="EMBL" id="MFD2674174.1"/>
    </source>
</evidence>
<protein>
    <submittedName>
        <fullName evidence="1">Uncharacterized protein</fullName>
    </submittedName>
</protein>
<organism evidence="1 2">
    <name type="scientific">Gulosibacter bifidus</name>
    <dbReference type="NCBI Taxonomy" id="272239"/>
    <lineage>
        <taxon>Bacteria</taxon>
        <taxon>Bacillati</taxon>
        <taxon>Actinomycetota</taxon>
        <taxon>Actinomycetes</taxon>
        <taxon>Micrococcales</taxon>
        <taxon>Microbacteriaceae</taxon>
        <taxon>Gulosibacter</taxon>
    </lineage>
</organism>
<accession>A0ABW5RI55</accession>
<gene>
    <name evidence="1" type="ORF">ACFSUQ_02520</name>
</gene>
<comment type="caution">
    <text evidence="1">The sequence shown here is derived from an EMBL/GenBank/DDBJ whole genome shotgun (WGS) entry which is preliminary data.</text>
</comment>
<proteinExistence type="predicted"/>
<keyword evidence="2" id="KW-1185">Reference proteome</keyword>
<sequence>MTDATAETNPQTAPFASLVLDEQRLHALADALVARQRRELTAVAESTEFSDDARASLADAIAALPAATGAQDEAAVALLEVLWARVTGRDTAEHVCSLVIASGIAMDAIAELAKLSGTSIEAHEAFTASTAAIISALEICFAADTKLDDRLAMWGRRVAGDTVVWSREIVGIEPGMSADELTAGAEAGAERFAKALFAEHSRRMNLLKLAA</sequence>
<dbReference type="EMBL" id="JBHUNF010000001">
    <property type="protein sequence ID" value="MFD2674174.1"/>
    <property type="molecule type" value="Genomic_DNA"/>
</dbReference>
<reference evidence="2" key="1">
    <citation type="journal article" date="2019" name="Int. J. Syst. Evol. Microbiol.">
        <title>The Global Catalogue of Microorganisms (GCM) 10K type strain sequencing project: providing services to taxonomists for standard genome sequencing and annotation.</title>
        <authorList>
            <consortium name="The Broad Institute Genomics Platform"/>
            <consortium name="The Broad Institute Genome Sequencing Center for Infectious Disease"/>
            <person name="Wu L."/>
            <person name="Ma J."/>
        </authorList>
    </citation>
    <scope>NUCLEOTIDE SEQUENCE [LARGE SCALE GENOMIC DNA]</scope>
    <source>
        <strain evidence="2">TISTR 1511</strain>
    </source>
</reference>
<evidence type="ECO:0000313" key="2">
    <source>
        <dbReference type="Proteomes" id="UP001597453"/>
    </source>
</evidence>
<dbReference type="RefSeq" id="WP_066057759.1">
    <property type="nucleotide sequence ID" value="NZ_JBHUNF010000001.1"/>
</dbReference>
<dbReference type="Gene3D" id="1.20.1260.10">
    <property type="match status" value="1"/>
</dbReference>
<dbReference type="Proteomes" id="UP001597453">
    <property type="component" value="Unassembled WGS sequence"/>
</dbReference>
<name>A0ABW5RI55_9MICO</name>